<dbReference type="InterPro" id="IPR017689">
    <property type="entry name" value="BamD"/>
</dbReference>
<keyword evidence="7" id="KW-1185">Reference proteome</keyword>
<reference evidence="7" key="1">
    <citation type="journal article" date="2014" name="Genome Announc.">
        <title>Complete Genome Sequence of Campylobacter iguaniorum Strain 1485ET, Isolated from a Bearded Dragon (Pogona vitticeps).</title>
        <authorList>
            <person name="Gilbert M.J."/>
            <person name="Miller W.G."/>
            <person name="Yee E."/>
            <person name="Kik M."/>
            <person name="Wagenaar J.A."/>
            <person name="Duim B."/>
        </authorList>
    </citation>
    <scope>NUCLEOTIDE SEQUENCE [LARGE SCALE GENOMIC DNA]</scope>
    <source>
        <strain evidence="7">1485E</strain>
    </source>
</reference>
<dbReference type="RefSeq" id="WP_038453799.1">
    <property type="nucleotide sequence ID" value="NZ_CP009043.1"/>
</dbReference>
<evidence type="ECO:0000313" key="7">
    <source>
        <dbReference type="Proteomes" id="UP000028486"/>
    </source>
</evidence>
<evidence type="ECO:0000256" key="2">
    <source>
        <dbReference type="ARBA" id="ARBA00023136"/>
    </source>
</evidence>
<evidence type="ECO:0000259" key="5">
    <source>
        <dbReference type="Pfam" id="PF13525"/>
    </source>
</evidence>
<dbReference type="AlphaFoldDB" id="A0A076FA30"/>
<dbReference type="PROSITE" id="PS51257">
    <property type="entry name" value="PROKAR_LIPOPROTEIN"/>
    <property type="match status" value="1"/>
</dbReference>
<dbReference type="Pfam" id="PF13525">
    <property type="entry name" value="YfiO"/>
    <property type="match status" value="1"/>
</dbReference>
<dbReference type="OrthoDB" id="5342947at2"/>
<name>A0A076FA30_9BACT</name>
<dbReference type="NCBIfam" id="TIGR03302">
    <property type="entry name" value="OM_YfiO"/>
    <property type="match status" value="1"/>
</dbReference>
<protein>
    <submittedName>
        <fullName evidence="6">Beta-barrel assembly machinery complex, BamD/YfiO lipoprotein</fullName>
    </submittedName>
</protein>
<dbReference type="InterPro" id="IPR039565">
    <property type="entry name" value="BamD-like"/>
</dbReference>
<dbReference type="STRING" id="1244531.CIG2463D_0733"/>
<feature type="chain" id="PRO_5009743387" evidence="4">
    <location>
        <begin position="24"/>
        <end position="215"/>
    </location>
</feature>
<dbReference type="EMBL" id="CP009043">
    <property type="protein sequence ID" value="AII14578.1"/>
    <property type="molecule type" value="Genomic_DNA"/>
</dbReference>
<dbReference type="Proteomes" id="UP000028486">
    <property type="component" value="Chromosome"/>
</dbReference>
<accession>A0A076FA30</accession>
<evidence type="ECO:0000256" key="4">
    <source>
        <dbReference type="SAM" id="SignalP"/>
    </source>
</evidence>
<keyword evidence="6" id="KW-0449">Lipoprotein</keyword>
<evidence type="ECO:0000313" key="6">
    <source>
        <dbReference type="EMBL" id="AII14578.1"/>
    </source>
</evidence>
<dbReference type="Gene3D" id="1.25.40.10">
    <property type="entry name" value="Tetratricopeptide repeat domain"/>
    <property type="match status" value="1"/>
</dbReference>
<dbReference type="eggNOG" id="COG4105">
    <property type="taxonomic scope" value="Bacteria"/>
</dbReference>
<dbReference type="InterPro" id="IPR011990">
    <property type="entry name" value="TPR-like_helical_dom_sf"/>
</dbReference>
<dbReference type="HOGENOM" id="CLU_081544_0_0_7"/>
<evidence type="ECO:0000256" key="3">
    <source>
        <dbReference type="ARBA" id="ARBA00023237"/>
    </source>
</evidence>
<feature type="signal peptide" evidence="4">
    <location>
        <begin position="1"/>
        <end position="23"/>
    </location>
</feature>
<keyword evidence="1 4" id="KW-0732">Signal</keyword>
<proteinExistence type="predicted"/>
<sequence>MRVNFKKTLFLAALIFFVGCSNKNTDELYNLTPNEWYSQIIKDIKDADLESADKHYISFSSEHISSPLLEQMLLILAQANVNDEKYIEANAYLDEYIKRYGTKQKIEFAQYLKIKANFDSFSKPNRNQKLMLDSIIEVDKFLKAYPNTQYKPLIETMLVKFRLANHYLDSQIYSLYERTDKPESAQIYKEKIDNSPLKDTQTIDPTLPWYMRPFE</sequence>
<dbReference type="PATRIC" id="fig|1244531.5.peg.729"/>
<evidence type="ECO:0000256" key="1">
    <source>
        <dbReference type="ARBA" id="ARBA00022729"/>
    </source>
</evidence>
<keyword evidence="3" id="KW-0998">Cell outer membrane</keyword>
<feature type="domain" description="Outer membrane lipoprotein BamD-like" evidence="5">
    <location>
        <begin position="32"/>
        <end position="180"/>
    </location>
</feature>
<dbReference type="KEGG" id="caj:CIG1485E_0732"/>
<organism evidence="6 7">
    <name type="scientific">Campylobacter iguaniorum</name>
    <dbReference type="NCBI Taxonomy" id="1244531"/>
    <lineage>
        <taxon>Bacteria</taxon>
        <taxon>Pseudomonadati</taxon>
        <taxon>Campylobacterota</taxon>
        <taxon>Epsilonproteobacteria</taxon>
        <taxon>Campylobacterales</taxon>
        <taxon>Campylobacteraceae</taxon>
        <taxon>Campylobacter</taxon>
    </lineage>
</organism>
<keyword evidence="2" id="KW-0472">Membrane</keyword>
<gene>
    <name evidence="6" type="ORF">CIG1485E_0732</name>
</gene>